<protein>
    <submittedName>
        <fullName evidence="2">Tnp_DDE_dom domain-containing protein</fullName>
    </submittedName>
</protein>
<dbReference type="WBParaSite" id="L893_g17357.t1">
    <property type="protein sequence ID" value="L893_g17357.t1"/>
    <property type="gene ID" value="L893_g17357"/>
</dbReference>
<proteinExistence type="predicted"/>
<organism evidence="1 2">
    <name type="scientific">Steinernema glaseri</name>
    <dbReference type="NCBI Taxonomy" id="37863"/>
    <lineage>
        <taxon>Eukaryota</taxon>
        <taxon>Metazoa</taxon>
        <taxon>Ecdysozoa</taxon>
        <taxon>Nematoda</taxon>
        <taxon>Chromadorea</taxon>
        <taxon>Rhabditida</taxon>
        <taxon>Tylenchina</taxon>
        <taxon>Panagrolaimomorpha</taxon>
        <taxon>Strongyloidoidea</taxon>
        <taxon>Steinernematidae</taxon>
        <taxon>Steinernema</taxon>
    </lineage>
</organism>
<keyword evidence="1" id="KW-1185">Reference proteome</keyword>
<dbReference type="AlphaFoldDB" id="A0A1I7YLK8"/>
<accession>A0A1I7YLK8</accession>
<name>A0A1I7YLK8_9BILA</name>
<evidence type="ECO:0000313" key="2">
    <source>
        <dbReference type="WBParaSite" id="L893_g17357.t1"/>
    </source>
</evidence>
<dbReference type="Proteomes" id="UP000095287">
    <property type="component" value="Unplaced"/>
</dbReference>
<reference evidence="2" key="1">
    <citation type="submission" date="2016-11" db="UniProtKB">
        <authorList>
            <consortium name="WormBaseParasite"/>
        </authorList>
    </citation>
    <scope>IDENTIFICATION</scope>
</reference>
<evidence type="ECO:0000313" key="1">
    <source>
        <dbReference type="Proteomes" id="UP000095287"/>
    </source>
</evidence>
<sequence>MFRDQYDTFPTPTEGRKRAFGYTVKRHRAAVRTIPQSSNLKKHLQDLEVSLRKADFDGWVIRCPVMKCPRARVGIKKLITKQWKQWSRNPINSVLFLSFVH</sequence>